<gene>
    <name evidence="4" type="ORF">G5B37_00120</name>
</gene>
<accession>A0A6G6GHN3</accession>
<comment type="subcellular location">
    <subcellularLocation>
        <location evidence="1">Secreted</location>
    </subcellularLocation>
</comment>
<dbReference type="RefSeq" id="WP_164678026.1">
    <property type="nucleotide sequence ID" value="NZ_CP049057.1"/>
</dbReference>
<organism evidence="4 5">
    <name type="scientific">Rasiella rasia</name>
    <dbReference type="NCBI Taxonomy" id="2744027"/>
    <lineage>
        <taxon>Bacteria</taxon>
        <taxon>Pseudomonadati</taxon>
        <taxon>Bacteroidota</taxon>
        <taxon>Flavobacteriia</taxon>
        <taxon>Flavobacteriales</taxon>
        <taxon>Flavobacteriaceae</taxon>
        <taxon>Rasiella</taxon>
    </lineage>
</organism>
<dbReference type="InterPro" id="IPR011330">
    <property type="entry name" value="Glyco_hydro/deAcase_b/a-brl"/>
</dbReference>
<dbReference type="CDD" id="cd10918">
    <property type="entry name" value="CE4_NodB_like_5s_6s"/>
    <property type="match status" value="1"/>
</dbReference>
<dbReference type="Pfam" id="PF01522">
    <property type="entry name" value="Polysacc_deac_1"/>
    <property type="match status" value="1"/>
</dbReference>
<dbReference type="KEGG" id="mgel:G5B37_00120"/>
<proteinExistence type="predicted"/>
<dbReference type="EMBL" id="CP049057">
    <property type="protein sequence ID" value="QIE58027.1"/>
    <property type="molecule type" value="Genomic_DNA"/>
</dbReference>
<dbReference type="GO" id="GO:0016810">
    <property type="term" value="F:hydrolase activity, acting on carbon-nitrogen (but not peptide) bonds"/>
    <property type="evidence" value="ECO:0007669"/>
    <property type="project" value="InterPro"/>
</dbReference>
<dbReference type="SUPFAM" id="SSF88713">
    <property type="entry name" value="Glycoside hydrolase/deacetylase"/>
    <property type="match status" value="1"/>
</dbReference>
<dbReference type="Gene3D" id="3.20.20.370">
    <property type="entry name" value="Glycoside hydrolase/deacetylase"/>
    <property type="match status" value="1"/>
</dbReference>
<dbReference type="InterPro" id="IPR002509">
    <property type="entry name" value="NODB_dom"/>
</dbReference>
<keyword evidence="2" id="KW-0732">Signal</keyword>
<reference evidence="4 5" key="1">
    <citation type="submission" date="2020-02" db="EMBL/GenBank/DDBJ databases">
        <title>Complete genome sequence of Flavobacteriaceae bacterium.</title>
        <authorList>
            <person name="Kim S.-J."/>
            <person name="Kim Y.-S."/>
            <person name="Kim K.-H."/>
        </authorList>
    </citation>
    <scope>NUCLEOTIDE SEQUENCE [LARGE SCALE GENOMIC DNA]</scope>
    <source>
        <strain evidence="4 5">RR4-40</strain>
    </source>
</reference>
<evidence type="ECO:0000259" key="3">
    <source>
        <dbReference type="PROSITE" id="PS51677"/>
    </source>
</evidence>
<dbReference type="Proteomes" id="UP000505306">
    <property type="component" value="Chromosome"/>
</dbReference>
<keyword evidence="5" id="KW-1185">Reference proteome</keyword>
<evidence type="ECO:0000313" key="4">
    <source>
        <dbReference type="EMBL" id="QIE58027.1"/>
    </source>
</evidence>
<dbReference type="PANTHER" id="PTHR34216:SF3">
    <property type="entry name" value="POLY-BETA-1,6-N-ACETYL-D-GLUCOSAMINE N-DEACETYLASE"/>
    <property type="match status" value="1"/>
</dbReference>
<dbReference type="AlphaFoldDB" id="A0A6G6GHN3"/>
<dbReference type="PANTHER" id="PTHR34216">
    <property type="match status" value="1"/>
</dbReference>
<evidence type="ECO:0000256" key="1">
    <source>
        <dbReference type="ARBA" id="ARBA00004613"/>
    </source>
</evidence>
<dbReference type="PROSITE" id="PS51677">
    <property type="entry name" value="NODB"/>
    <property type="match status" value="1"/>
</dbReference>
<evidence type="ECO:0000313" key="5">
    <source>
        <dbReference type="Proteomes" id="UP000505306"/>
    </source>
</evidence>
<sequence>MASSKLPILMYHNIHPESGEGLTCSMANFEAHCKLLVSEGYKTYHFSETAAISELPAKKNCIITFDDGYVNQLNYAVPLLRKYKLKATFFIPLAYLGKADTWNTGNLPIMTAAQLRTLPSDTIELAYHSFQHKKYDELSFQEVSEDTQKCLKLAEEENLNFTNVVAYPYGKFPRKNPEQAIFFKQLEDAGIKNGLRIGNRIESFPFKNPFQINRIDVKGEWTLAKFKRKLKFGKWF</sequence>
<protein>
    <submittedName>
        <fullName evidence="4">Polysaccharide deacetylase family protein</fullName>
    </submittedName>
</protein>
<dbReference type="GO" id="GO:0005975">
    <property type="term" value="P:carbohydrate metabolic process"/>
    <property type="evidence" value="ECO:0007669"/>
    <property type="project" value="InterPro"/>
</dbReference>
<dbReference type="InterPro" id="IPR051398">
    <property type="entry name" value="Polysacch_Deacetylase"/>
</dbReference>
<name>A0A6G6GHN3_9FLAO</name>
<evidence type="ECO:0000256" key="2">
    <source>
        <dbReference type="ARBA" id="ARBA00022729"/>
    </source>
</evidence>
<dbReference type="GO" id="GO:0005576">
    <property type="term" value="C:extracellular region"/>
    <property type="evidence" value="ECO:0007669"/>
    <property type="project" value="UniProtKB-SubCell"/>
</dbReference>
<feature type="domain" description="NodB homology" evidence="3">
    <location>
        <begin position="59"/>
        <end position="236"/>
    </location>
</feature>